<evidence type="ECO:0000313" key="1">
    <source>
        <dbReference type="EMBL" id="KAL3571285.1"/>
    </source>
</evidence>
<sequence length="111" mass="12374">MRMPSAKTRMVKTTKNMRVWTTMAFPLVSKLLNCRRLLFPGTWNNRPGESRMKSTKPSNIGESSVHHPRPEMDFFLLGLGIFSFRMVLAGGFISAVDGTELATKLVAGVSQ</sequence>
<protein>
    <submittedName>
        <fullName evidence="1">Uncharacterized protein</fullName>
    </submittedName>
</protein>
<proteinExistence type="predicted"/>
<dbReference type="EMBL" id="RCHU02000015">
    <property type="protein sequence ID" value="KAL3571285.1"/>
    <property type="molecule type" value="Genomic_DNA"/>
</dbReference>
<accession>A0ACC4AYF7</accession>
<name>A0ACC4AYF7_POPAL</name>
<organism evidence="1 2">
    <name type="scientific">Populus alba</name>
    <name type="common">White poplar</name>
    <dbReference type="NCBI Taxonomy" id="43335"/>
    <lineage>
        <taxon>Eukaryota</taxon>
        <taxon>Viridiplantae</taxon>
        <taxon>Streptophyta</taxon>
        <taxon>Embryophyta</taxon>
        <taxon>Tracheophyta</taxon>
        <taxon>Spermatophyta</taxon>
        <taxon>Magnoliopsida</taxon>
        <taxon>eudicotyledons</taxon>
        <taxon>Gunneridae</taxon>
        <taxon>Pentapetalae</taxon>
        <taxon>rosids</taxon>
        <taxon>fabids</taxon>
        <taxon>Malpighiales</taxon>
        <taxon>Salicaceae</taxon>
        <taxon>Saliceae</taxon>
        <taxon>Populus</taxon>
    </lineage>
</organism>
<comment type="caution">
    <text evidence="1">The sequence shown here is derived from an EMBL/GenBank/DDBJ whole genome shotgun (WGS) entry which is preliminary data.</text>
</comment>
<gene>
    <name evidence="1" type="ORF">D5086_028534</name>
</gene>
<evidence type="ECO:0000313" key="2">
    <source>
        <dbReference type="Proteomes" id="UP000309997"/>
    </source>
</evidence>
<reference evidence="1 2" key="1">
    <citation type="journal article" date="2024" name="Plant Biotechnol. J.">
        <title>Genome and CRISPR/Cas9 system of a widespread forest tree (Populus alba) in the world.</title>
        <authorList>
            <person name="Liu Y.J."/>
            <person name="Jiang P.F."/>
            <person name="Han X.M."/>
            <person name="Li X.Y."/>
            <person name="Wang H.M."/>
            <person name="Wang Y.J."/>
            <person name="Wang X.X."/>
            <person name="Zeng Q.Y."/>
        </authorList>
    </citation>
    <scope>NUCLEOTIDE SEQUENCE [LARGE SCALE GENOMIC DNA]</scope>
    <source>
        <strain evidence="2">cv. PAL-ZL1</strain>
    </source>
</reference>
<dbReference type="Proteomes" id="UP000309997">
    <property type="component" value="Unassembled WGS sequence"/>
</dbReference>
<keyword evidence="2" id="KW-1185">Reference proteome</keyword>